<keyword evidence="1" id="KW-0732">Signal</keyword>
<evidence type="ECO:0000256" key="1">
    <source>
        <dbReference type="SAM" id="SignalP"/>
    </source>
</evidence>
<sequence length="95" mass="10999">MLCFGLAIWHIIWNIIWPNMMTWVKTAVHFVEMSAIVSCTSHLDLVQKHLRARVHGQLEPFICCFCLVSSGFAVPFHLRDALKWSLCRLAVQHHT</sequence>
<dbReference type="HOGENOM" id="CLU_2374886_0_0_1"/>
<dbReference type="InParanoid" id="E9FU44"/>
<accession>E9FU44</accession>
<protein>
    <submittedName>
        <fullName evidence="2">Uncharacterized protein</fullName>
    </submittedName>
</protein>
<evidence type="ECO:0000313" key="2">
    <source>
        <dbReference type="EMBL" id="EFX89483.1"/>
    </source>
</evidence>
<reference evidence="2 3" key="1">
    <citation type="journal article" date="2011" name="Science">
        <title>The ecoresponsive genome of Daphnia pulex.</title>
        <authorList>
            <person name="Colbourne J.K."/>
            <person name="Pfrender M.E."/>
            <person name="Gilbert D."/>
            <person name="Thomas W.K."/>
            <person name="Tucker A."/>
            <person name="Oakley T.H."/>
            <person name="Tokishita S."/>
            <person name="Aerts A."/>
            <person name="Arnold G.J."/>
            <person name="Basu M.K."/>
            <person name="Bauer D.J."/>
            <person name="Caceres C.E."/>
            <person name="Carmel L."/>
            <person name="Casola C."/>
            <person name="Choi J.H."/>
            <person name="Detter J.C."/>
            <person name="Dong Q."/>
            <person name="Dusheyko S."/>
            <person name="Eads B.D."/>
            <person name="Frohlich T."/>
            <person name="Geiler-Samerotte K.A."/>
            <person name="Gerlach D."/>
            <person name="Hatcher P."/>
            <person name="Jogdeo S."/>
            <person name="Krijgsveld J."/>
            <person name="Kriventseva E.V."/>
            <person name="Kultz D."/>
            <person name="Laforsch C."/>
            <person name="Lindquist E."/>
            <person name="Lopez J."/>
            <person name="Manak J.R."/>
            <person name="Muller J."/>
            <person name="Pangilinan J."/>
            <person name="Patwardhan R.P."/>
            <person name="Pitluck S."/>
            <person name="Pritham E.J."/>
            <person name="Rechtsteiner A."/>
            <person name="Rho M."/>
            <person name="Rogozin I.B."/>
            <person name="Sakarya O."/>
            <person name="Salamov A."/>
            <person name="Schaack S."/>
            <person name="Shapiro H."/>
            <person name="Shiga Y."/>
            <person name="Skalitzky C."/>
            <person name="Smith Z."/>
            <person name="Souvorov A."/>
            <person name="Sung W."/>
            <person name="Tang Z."/>
            <person name="Tsuchiya D."/>
            <person name="Tu H."/>
            <person name="Vos H."/>
            <person name="Wang M."/>
            <person name="Wolf Y.I."/>
            <person name="Yamagata H."/>
            <person name="Yamada T."/>
            <person name="Ye Y."/>
            <person name="Shaw J.R."/>
            <person name="Andrews J."/>
            <person name="Crease T.J."/>
            <person name="Tang H."/>
            <person name="Lucas S.M."/>
            <person name="Robertson H.M."/>
            <person name="Bork P."/>
            <person name="Koonin E.V."/>
            <person name="Zdobnov E.M."/>
            <person name="Grigoriev I.V."/>
            <person name="Lynch M."/>
            <person name="Boore J.L."/>
        </authorList>
    </citation>
    <scope>NUCLEOTIDE SEQUENCE [LARGE SCALE GENOMIC DNA]</scope>
</reference>
<keyword evidence="3" id="KW-1185">Reference proteome</keyword>
<name>E9FU44_DAPPU</name>
<evidence type="ECO:0000313" key="3">
    <source>
        <dbReference type="Proteomes" id="UP000000305"/>
    </source>
</evidence>
<dbReference type="AlphaFoldDB" id="E9FU44"/>
<proteinExistence type="predicted"/>
<feature type="chain" id="PRO_5003236384" evidence="1">
    <location>
        <begin position="19"/>
        <end position="95"/>
    </location>
</feature>
<dbReference type="Proteomes" id="UP000000305">
    <property type="component" value="Unassembled WGS sequence"/>
</dbReference>
<dbReference type="KEGG" id="dpx:DAPPUDRAFT_310597"/>
<feature type="signal peptide" evidence="1">
    <location>
        <begin position="1"/>
        <end position="18"/>
    </location>
</feature>
<gene>
    <name evidence="2" type="ORF">DAPPUDRAFT_310597</name>
</gene>
<organism evidence="2 3">
    <name type="scientific">Daphnia pulex</name>
    <name type="common">Water flea</name>
    <dbReference type="NCBI Taxonomy" id="6669"/>
    <lineage>
        <taxon>Eukaryota</taxon>
        <taxon>Metazoa</taxon>
        <taxon>Ecdysozoa</taxon>
        <taxon>Arthropoda</taxon>
        <taxon>Crustacea</taxon>
        <taxon>Branchiopoda</taxon>
        <taxon>Diplostraca</taxon>
        <taxon>Cladocera</taxon>
        <taxon>Anomopoda</taxon>
        <taxon>Daphniidae</taxon>
        <taxon>Daphnia</taxon>
    </lineage>
</organism>
<dbReference type="EMBL" id="GL732524">
    <property type="protein sequence ID" value="EFX89483.1"/>
    <property type="molecule type" value="Genomic_DNA"/>
</dbReference>